<organism evidence="1">
    <name type="scientific">Rhizophora mucronata</name>
    <name type="common">Asiatic mangrove</name>
    <dbReference type="NCBI Taxonomy" id="61149"/>
    <lineage>
        <taxon>Eukaryota</taxon>
        <taxon>Viridiplantae</taxon>
        <taxon>Streptophyta</taxon>
        <taxon>Embryophyta</taxon>
        <taxon>Tracheophyta</taxon>
        <taxon>Spermatophyta</taxon>
        <taxon>Magnoliopsida</taxon>
        <taxon>eudicotyledons</taxon>
        <taxon>Gunneridae</taxon>
        <taxon>Pentapetalae</taxon>
        <taxon>rosids</taxon>
        <taxon>fabids</taxon>
        <taxon>Malpighiales</taxon>
        <taxon>Rhizophoraceae</taxon>
        <taxon>Rhizophora</taxon>
    </lineage>
</organism>
<reference evidence="1" key="1">
    <citation type="submission" date="2018-02" db="EMBL/GenBank/DDBJ databases">
        <title>Rhizophora mucronata_Transcriptome.</title>
        <authorList>
            <person name="Meera S.P."/>
            <person name="Sreeshan A."/>
            <person name="Augustine A."/>
        </authorList>
    </citation>
    <scope>NUCLEOTIDE SEQUENCE</scope>
    <source>
        <tissue evidence="1">Leaf</tissue>
    </source>
</reference>
<dbReference type="AlphaFoldDB" id="A0A2P2PDL3"/>
<sequence length="25" mass="2901">MSCLSLTFEFIKFSNKTMRGRPPIP</sequence>
<dbReference type="EMBL" id="GGEC01072336">
    <property type="protein sequence ID" value="MBX52820.1"/>
    <property type="molecule type" value="Transcribed_RNA"/>
</dbReference>
<proteinExistence type="predicted"/>
<name>A0A2P2PDL3_RHIMU</name>
<protein>
    <submittedName>
        <fullName evidence="1">Uncharacterized protein</fullName>
    </submittedName>
</protein>
<evidence type="ECO:0000313" key="1">
    <source>
        <dbReference type="EMBL" id="MBX52820.1"/>
    </source>
</evidence>
<accession>A0A2P2PDL3</accession>